<proteinExistence type="predicted"/>
<name>A0A0F9UGX5_9ZZZZ</name>
<protein>
    <recommendedName>
        <fullName evidence="2">Methyltransferase domain-containing protein</fullName>
    </recommendedName>
</protein>
<dbReference type="EMBL" id="LAZR01000146">
    <property type="protein sequence ID" value="KKN86617.1"/>
    <property type="molecule type" value="Genomic_DNA"/>
</dbReference>
<organism evidence="1">
    <name type="scientific">marine sediment metagenome</name>
    <dbReference type="NCBI Taxonomy" id="412755"/>
    <lineage>
        <taxon>unclassified sequences</taxon>
        <taxon>metagenomes</taxon>
        <taxon>ecological metagenomes</taxon>
    </lineage>
</organism>
<evidence type="ECO:0000313" key="1">
    <source>
        <dbReference type="EMBL" id="KKN86617.1"/>
    </source>
</evidence>
<evidence type="ECO:0008006" key="2">
    <source>
        <dbReference type="Google" id="ProtNLM"/>
    </source>
</evidence>
<dbReference type="AlphaFoldDB" id="A0A0F9UGX5"/>
<accession>A0A0F9UGX5</accession>
<comment type="caution">
    <text evidence="1">The sequence shown here is derived from an EMBL/GenBank/DDBJ whole genome shotgun (WGS) entry which is preliminary data.</text>
</comment>
<reference evidence="1" key="1">
    <citation type="journal article" date="2015" name="Nature">
        <title>Complex archaea that bridge the gap between prokaryotes and eukaryotes.</title>
        <authorList>
            <person name="Spang A."/>
            <person name="Saw J.H."/>
            <person name="Jorgensen S.L."/>
            <person name="Zaremba-Niedzwiedzka K."/>
            <person name="Martijn J."/>
            <person name="Lind A.E."/>
            <person name="van Eijk R."/>
            <person name="Schleper C."/>
            <person name="Guy L."/>
            <person name="Ettema T.J."/>
        </authorList>
    </citation>
    <scope>NUCLEOTIDE SEQUENCE</scope>
</reference>
<gene>
    <name evidence="1" type="ORF">LCGC14_0267930</name>
</gene>
<sequence>MFGLLHNPQRILLLNSGYGLSALGIRTILKMHELDGTVVGIDDKPDAQWYFQKIDQMNTTQGTKFFFVNKSIHTLNEEFFGGVSENFDFIFASPEPEEYDRVFNLLRHLYQQYGNPCVIEYKTKPHYYDRLLCGYDFDYRRTYHRFYELIGFEIEEYEHVCERPKNSDKDLRFIIPAYYRDLNPDIWKTDICPPDFSGFIYEQFIKYTTREFKDV</sequence>